<dbReference type="Pfam" id="PF00207">
    <property type="entry name" value="A2M"/>
    <property type="match status" value="1"/>
</dbReference>
<protein>
    <submittedName>
        <fullName evidence="6">Alpha-2-macroglobulin</fullName>
    </submittedName>
</protein>
<dbReference type="EMBL" id="NFHB01000004">
    <property type="protein sequence ID" value="OUN03402.1"/>
    <property type="molecule type" value="Genomic_DNA"/>
</dbReference>
<dbReference type="Pfam" id="PF17962">
    <property type="entry name" value="bMG6"/>
    <property type="match status" value="1"/>
</dbReference>
<dbReference type="InterPro" id="IPR008930">
    <property type="entry name" value="Terpenoid_cyclase/PrenylTrfase"/>
</dbReference>
<feature type="chain" id="PRO_5013322736" evidence="3">
    <location>
        <begin position="18"/>
        <end position="1750"/>
    </location>
</feature>
<dbReference type="Gene3D" id="2.60.40.1930">
    <property type="match status" value="1"/>
</dbReference>
<evidence type="ECO:0000313" key="7">
    <source>
        <dbReference type="Proteomes" id="UP000195772"/>
    </source>
</evidence>
<dbReference type="Pfam" id="PF07678">
    <property type="entry name" value="TED_complement"/>
    <property type="match status" value="1"/>
</dbReference>
<keyword evidence="2 3" id="KW-0732">Signal</keyword>
<accession>A0A1Y3QUS6</accession>
<dbReference type="Pfam" id="PF07703">
    <property type="entry name" value="A2M_BRD"/>
    <property type="match status" value="1"/>
</dbReference>
<dbReference type="GO" id="GO:0005615">
    <property type="term" value="C:extracellular space"/>
    <property type="evidence" value="ECO:0007669"/>
    <property type="project" value="InterPro"/>
</dbReference>
<reference evidence="7" key="1">
    <citation type="submission" date="2017-04" db="EMBL/GenBank/DDBJ databases">
        <title>Function of individual gut microbiota members based on whole genome sequencing of pure cultures obtained from chicken caecum.</title>
        <authorList>
            <person name="Medvecky M."/>
            <person name="Cejkova D."/>
            <person name="Polansky O."/>
            <person name="Karasova D."/>
            <person name="Kubasova T."/>
            <person name="Cizek A."/>
            <person name="Rychlik I."/>
        </authorList>
    </citation>
    <scope>NUCLEOTIDE SEQUENCE [LARGE SCALE GENOMIC DNA]</scope>
    <source>
        <strain evidence="7">An90</strain>
    </source>
</reference>
<evidence type="ECO:0000256" key="3">
    <source>
        <dbReference type="SAM" id="SignalP"/>
    </source>
</evidence>
<dbReference type="InterPro" id="IPR041462">
    <property type="entry name" value="Bact_A2M_MG6"/>
</dbReference>
<dbReference type="InterPro" id="IPR002890">
    <property type="entry name" value="MG2"/>
</dbReference>
<gene>
    <name evidence="6" type="ORF">B5G41_06840</name>
</gene>
<name>A0A1Y3QUS6_9BACT</name>
<proteinExistence type="inferred from homology"/>
<organism evidence="6 7">
    <name type="scientific">Alistipes onderdonkii</name>
    <dbReference type="NCBI Taxonomy" id="328813"/>
    <lineage>
        <taxon>Bacteria</taxon>
        <taxon>Pseudomonadati</taxon>
        <taxon>Bacteroidota</taxon>
        <taxon>Bacteroidia</taxon>
        <taxon>Bacteroidales</taxon>
        <taxon>Rikenellaceae</taxon>
        <taxon>Alistipes</taxon>
    </lineage>
</organism>
<dbReference type="InterPro" id="IPR041203">
    <property type="entry name" value="Bact_A2M_MG5"/>
</dbReference>
<dbReference type="SUPFAM" id="SSF48239">
    <property type="entry name" value="Terpenoid cyclases/Protein prenyltransferases"/>
    <property type="match status" value="1"/>
</dbReference>
<dbReference type="Pfam" id="PF17973">
    <property type="entry name" value="bMG10"/>
    <property type="match status" value="1"/>
</dbReference>
<dbReference type="Proteomes" id="UP000195772">
    <property type="component" value="Unassembled WGS sequence"/>
</dbReference>
<dbReference type="InterPro" id="IPR047565">
    <property type="entry name" value="Alpha-macroglob_thiol-ester_cl"/>
</dbReference>
<evidence type="ECO:0000259" key="5">
    <source>
        <dbReference type="SMART" id="SM01360"/>
    </source>
</evidence>
<evidence type="ECO:0000256" key="1">
    <source>
        <dbReference type="ARBA" id="ARBA00010556"/>
    </source>
</evidence>
<dbReference type="Pfam" id="PF11974">
    <property type="entry name" value="bMG3"/>
    <property type="match status" value="1"/>
</dbReference>
<comment type="similarity">
    <text evidence="1">Belongs to the protease inhibitor I39 (alpha-2-macroglobulin) family. Bacterial alpha-2-macroglobulin subfamily.</text>
</comment>
<feature type="domain" description="Alpha-2-macroglobulin" evidence="5">
    <location>
        <begin position="1123"/>
        <end position="1212"/>
    </location>
</feature>
<dbReference type="PANTHER" id="PTHR40094:SF1">
    <property type="entry name" value="UBIQUITIN DOMAIN-CONTAINING PROTEIN"/>
    <property type="match status" value="1"/>
</dbReference>
<dbReference type="InterPro" id="IPR051802">
    <property type="entry name" value="YfhM-like"/>
</dbReference>
<evidence type="ECO:0000259" key="4">
    <source>
        <dbReference type="SMART" id="SM01359"/>
    </source>
</evidence>
<dbReference type="eggNOG" id="COG2373">
    <property type="taxonomic scope" value="Bacteria"/>
</dbReference>
<dbReference type="InterPro" id="IPR011625">
    <property type="entry name" value="A2M_N_BRD"/>
</dbReference>
<evidence type="ECO:0000256" key="2">
    <source>
        <dbReference type="ARBA" id="ARBA00022729"/>
    </source>
</evidence>
<dbReference type="SMART" id="SM01360">
    <property type="entry name" value="A2M"/>
    <property type="match status" value="1"/>
</dbReference>
<comment type="caution">
    <text evidence="6">The sequence shown here is derived from an EMBL/GenBank/DDBJ whole genome shotgun (WGS) entry which is preliminary data.</text>
</comment>
<sequence>MKTICHALFALSALLIASCSKQTSDIIEWSTNGVTGVRMPLHVTFVENVQVEESAMQDAISITPAVGFDAYLSGMRMIRIVPKSPLQYDTQYKVAIDAAKLTGRQHKGIAEFRFATPKLRFTYNDSWLQQNDEMTGYVLIGEIVSSDYAEGSYMERNLKISGAAGTDVKWTHSEDGLTHQYTVGNIVPRGDEGYTLTLDFNYDEKQTLRVEVPRKDEYAVIDHSVNPEPLAIVVTFSEPIRQNQDLKNLIRFDTKFRTSVDKNRLYIYPEARPTGAHSVTIGRDVVSKNGQKLKESYSFTATLPSRTPSIRFTGKGSILPSSNDMSLLFEAVNYQKARVRVRKIFANNLLQFFQQNYYDDQYYSSMDYVSRVVRDTTIDLGARSSTRLDQGNTYSLDLSRLITESRKSMYLLEIRGVDPLTPVDDEYDYDYYFGDYRTYKERSKVVVQSDIGLICKSSGSDQYVVYTTDLVSARPKGGCKVRAYDRQNQVLAEASTDSEGRAVLRTKDEPYIVTAEAGGDVTFVKVEPGTALSLSNFDVGGTANPKGIKGYIFGERGVWRPGDDIHLTFIVTSDNPLPESHPASLEFFNPNGQLVQSLVNNSSSDGIYTFSLGTTPASPTGLWRAKITFGGAQFEKSVRVDAIKPNRMKIELKLGDGQLVDAAHFTGSLTARWLHGAPAADAKAVLQAQLSQTATRFKGYEGYSFDDASKYFGTEEREIVTGTTDAQGSLSLSTDELSSLEGLSPGMLSGKFTVKVFEKSGDFSVDQQVATVSPYDTYFGIGVATQKSDWGDEYLDSRKEHIIKVVMLDAKGKPEPGSENVLVSVYKMDSYWWWDASTPNSQAHYAKNALNSNYKTLQATLSNGTGQATMRWSTGDYGYYMIRVTSPNRAHSATRIVCVSSSDWRGDVTSVTDAATRLALTRDKAKYVPGDKARVTIPSSPGARALVGIESGSVVRESFWVECTGKQTDIEIPVKEGMAPNIYVSVTLVQPHNSTLNDAPIRLFGVTRLDVEDAARRLTPVVEMPETVKPESEVTIKVREKNGRKMSYVLALVDEGLLGLTRFKTPDPYGYFNATEALGVRTWDMFDYVIGAYGGRIEQMFAIGGDAEQPNTGALKAQRFKPVVRFIDAQKLGAGKTNTHKITLPPYFGEVRVMVVASNGRAFGAAEKDVAVKKPLLVQATMPRVVSTDEEVEVPVTVFALEDGVGKVDVKIAANESFSTVGPSSKSITLGRSGEEVVSFRLKVNTRTGIGKVRVTATSSGDSSASEIELDVREPNPYVTLSKDYVIDPGKTAEIRPLKENGEAKLELSSIPPLDLSRRLEYLVRYPHGCIEQITSGAFPQLYLPSVVECDANMLQDIDRNVKSVLSRLGSYQLSDGAFAYWSGNTSGSEWGTVYATHFLIEAAKHGYGVDRAMLDRALKYLRGNPSDYYLTQAYTQYVLALNGTPTRGAMNQLREKAASLSSDAKWLLAAAYALDGNRKVAEELISLCVDNAEKANPYDGTYNSDERRMSISLMTLTILGRREEAFRMALKMSDILKKDRWLSTQSTAWMLSTLSNFAVAGQTGIDATAGREIVKTDKSIESMPLAAPTEVRNNGSGSLYAVVSQSYTPGKGEETEAANGIRIDVRYTNMDGAAIDPASIRVSTDFYAIVTVSNKSGYERYADLALTHIFPAGWEITSERDLSSLTYQDIRDDRVLSYFDLSRGESKEIPVKLTATYKGRYYLPSVYCEAMYDNAVRALKKGQWVEVVD</sequence>
<evidence type="ECO:0000313" key="6">
    <source>
        <dbReference type="EMBL" id="OUN03402.1"/>
    </source>
</evidence>
<dbReference type="PROSITE" id="PS51257">
    <property type="entry name" value="PROKAR_LIPOPROTEIN"/>
    <property type="match status" value="1"/>
</dbReference>
<dbReference type="CDD" id="cd02891">
    <property type="entry name" value="A2M_like"/>
    <property type="match status" value="1"/>
</dbReference>
<dbReference type="RefSeq" id="WP_087402036.1">
    <property type="nucleotide sequence ID" value="NZ_NFHB01000004.1"/>
</dbReference>
<dbReference type="OrthoDB" id="9767116at2"/>
<dbReference type="SMART" id="SM01359">
    <property type="entry name" value="A2M_N_2"/>
    <property type="match status" value="1"/>
</dbReference>
<dbReference type="InterPro" id="IPR001599">
    <property type="entry name" value="Macroglobln_a2"/>
</dbReference>
<dbReference type="InterPro" id="IPR041246">
    <property type="entry name" value="Bact_MG10"/>
</dbReference>
<dbReference type="SMART" id="SM01419">
    <property type="entry name" value="Thiol-ester_cl"/>
    <property type="match status" value="1"/>
</dbReference>
<feature type="signal peptide" evidence="3">
    <location>
        <begin position="1"/>
        <end position="17"/>
    </location>
</feature>
<dbReference type="GO" id="GO:0004866">
    <property type="term" value="F:endopeptidase inhibitor activity"/>
    <property type="evidence" value="ECO:0007669"/>
    <property type="project" value="InterPro"/>
</dbReference>
<dbReference type="Gene3D" id="2.60.40.10">
    <property type="entry name" value="Immunoglobulins"/>
    <property type="match status" value="1"/>
</dbReference>
<dbReference type="InterPro" id="IPR011626">
    <property type="entry name" value="Alpha-macroglobulin_TED"/>
</dbReference>
<feature type="domain" description="Alpha-2-macroglobulin bait region" evidence="4">
    <location>
        <begin position="918"/>
        <end position="1060"/>
    </location>
</feature>
<dbReference type="Pfam" id="PF01835">
    <property type="entry name" value="MG2"/>
    <property type="match status" value="1"/>
</dbReference>
<dbReference type="InterPro" id="IPR013783">
    <property type="entry name" value="Ig-like_fold"/>
</dbReference>
<dbReference type="Gene3D" id="1.50.10.20">
    <property type="match status" value="1"/>
</dbReference>
<dbReference type="Pfam" id="PF17972">
    <property type="entry name" value="bMG5"/>
    <property type="match status" value="1"/>
</dbReference>
<dbReference type="InterPro" id="IPR021868">
    <property type="entry name" value="Alpha_2_Macroglob_MG3"/>
</dbReference>
<dbReference type="PANTHER" id="PTHR40094">
    <property type="entry name" value="ALPHA-2-MACROGLOBULIN HOMOLOG"/>
    <property type="match status" value="1"/>
</dbReference>